<dbReference type="InterPro" id="IPR039353">
    <property type="entry name" value="TF_Adf1"/>
</dbReference>
<dbReference type="InterPro" id="IPR006578">
    <property type="entry name" value="MADF-dom"/>
</dbReference>
<feature type="domain" description="MADF" evidence="2">
    <location>
        <begin position="11"/>
        <end position="100"/>
    </location>
</feature>
<proteinExistence type="predicted"/>
<dbReference type="KEGG" id="gacu:117555860"/>
<feature type="region of interest" description="Disordered" evidence="1">
    <location>
        <begin position="149"/>
        <end position="193"/>
    </location>
</feature>
<dbReference type="PANTHER" id="PTHR12243:SF67">
    <property type="entry name" value="COREPRESSOR OF PANGOLIN, ISOFORM A-RELATED"/>
    <property type="match status" value="1"/>
</dbReference>
<evidence type="ECO:0000256" key="1">
    <source>
        <dbReference type="SAM" id="MobiDB-lite"/>
    </source>
</evidence>
<keyword evidence="3" id="KW-1185">Reference proteome</keyword>
<dbReference type="AlphaFoldDB" id="A0A6P8V9S0"/>
<gene>
    <name evidence="4" type="primary">LOC117555860</name>
</gene>
<dbReference type="SMART" id="SM00595">
    <property type="entry name" value="MADF"/>
    <property type="match status" value="1"/>
</dbReference>
<organism evidence="3 4">
    <name type="scientific">Gymnodraco acuticeps</name>
    <name type="common">Antarctic dragonfish</name>
    <dbReference type="NCBI Taxonomy" id="8218"/>
    <lineage>
        <taxon>Eukaryota</taxon>
        <taxon>Metazoa</taxon>
        <taxon>Chordata</taxon>
        <taxon>Craniata</taxon>
        <taxon>Vertebrata</taxon>
        <taxon>Euteleostomi</taxon>
        <taxon>Actinopterygii</taxon>
        <taxon>Neopterygii</taxon>
        <taxon>Teleostei</taxon>
        <taxon>Neoteleostei</taxon>
        <taxon>Acanthomorphata</taxon>
        <taxon>Eupercaria</taxon>
        <taxon>Perciformes</taxon>
        <taxon>Notothenioidei</taxon>
        <taxon>Bathydraconidae</taxon>
        <taxon>Gymnodraco</taxon>
    </lineage>
</organism>
<dbReference type="PROSITE" id="PS51029">
    <property type="entry name" value="MADF"/>
    <property type="match status" value="1"/>
</dbReference>
<dbReference type="OrthoDB" id="8881252at2759"/>
<evidence type="ECO:0000313" key="3">
    <source>
        <dbReference type="Proteomes" id="UP000515161"/>
    </source>
</evidence>
<dbReference type="PANTHER" id="PTHR12243">
    <property type="entry name" value="MADF DOMAIN TRANSCRIPTION FACTOR"/>
    <property type="match status" value="1"/>
</dbReference>
<evidence type="ECO:0000313" key="4">
    <source>
        <dbReference type="RefSeq" id="XP_034086771.1"/>
    </source>
</evidence>
<dbReference type="InParanoid" id="A0A6P8V9S0"/>
<dbReference type="Pfam" id="PF10545">
    <property type="entry name" value="MADF_DNA_bdg"/>
    <property type="match status" value="1"/>
</dbReference>
<protein>
    <submittedName>
        <fullName evidence="4">Uncharacterized protein LOC117555860</fullName>
    </submittedName>
</protein>
<evidence type="ECO:0000259" key="2">
    <source>
        <dbReference type="PROSITE" id="PS51029"/>
    </source>
</evidence>
<dbReference type="Proteomes" id="UP000515161">
    <property type="component" value="Unplaced"/>
</dbReference>
<sequence>MAIWNEEIEDQLISLIQERPALYDITEKLYVNRIVKTGLWREIETQLVLPEKELKKKWDSLRTQYTRYRKLSPSCSSGAPKTGRQQWILTRLQFLEPYTRRKESTSNLTITELLVAAEPPSDGTSSETWTSTPEEPFLFDAESRPCTPLAESPICGTESTLAPLGEGPSTFSHSSTPRPRVKRSRKMLDESTSEASETLMRKIGKTLEHLTSNGEHNDYIAAYSKTFEHRLRQLPRSLLPHFLHEVDNSFFKYLTDKTMENEIRKRWLVSDARPNLPDTLKMSPPRYIA</sequence>
<dbReference type="GeneID" id="117555860"/>
<accession>A0A6P8V9S0</accession>
<dbReference type="RefSeq" id="XP_034086771.1">
    <property type="nucleotide sequence ID" value="XM_034230880.1"/>
</dbReference>
<name>A0A6P8V9S0_GYMAC</name>
<reference evidence="4" key="1">
    <citation type="submission" date="2025-08" db="UniProtKB">
        <authorList>
            <consortium name="RefSeq"/>
        </authorList>
    </citation>
    <scope>IDENTIFICATION</scope>
</reference>